<dbReference type="OrthoDB" id="2014201at2759"/>
<reference evidence="1 2" key="1">
    <citation type="submission" date="2015-07" db="EMBL/GenBank/DDBJ databases">
        <title>Comparative genomics of the Sigatoka disease complex on banana suggests a link between parallel evolutionary changes in Pseudocercospora fijiensis and Pseudocercospora eumusae and increased virulence on the banana host.</title>
        <authorList>
            <person name="Chang T.-C."/>
            <person name="Salvucci A."/>
            <person name="Crous P.W."/>
            <person name="Stergiopoulos I."/>
        </authorList>
    </citation>
    <scope>NUCLEOTIDE SEQUENCE [LARGE SCALE GENOMIC DNA]</scope>
    <source>
        <strain evidence="1 2">CBS 114824</strain>
    </source>
</reference>
<comment type="caution">
    <text evidence="1">The sequence shown here is derived from an EMBL/GenBank/DDBJ whole genome shotgun (WGS) entry which is preliminary data.</text>
</comment>
<name>A0A139HEM6_9PEZI</name>
<protein>
    <submittedName>
        <fullName evidence="1">Uncharacterized protein</fullName>
    </submittedName>
</protein>
<evidence type="ECO:0000313" key="1">
    <source>
        <dbReference type="EMBL" id="KXT00852.1"/>
    </source>
</evidence>
<accession>A0A139HEM6</accession>
<keyword evidence="2" id="KW-1185">Reference proteome</keyword>
<dbReference type="AlphaFoldDB" id="A0A139HEM6"/>
<dbReference type="Proteomes" id="UP000070133">
    <property type="component" value="Unassembled WGS sequence"/>
</dbReference>
<evidence type="ECO:0000313" key="2">
    <source>
        <dbReference type="Proteomes" id="UP000070133"/>
    </source>
</evidence>
<dbReference type="EMBL" id="LFZN01000066">
    <property type="protein sequence ID" value="KXT00852.1"/>
    <property type="molecule type" value="Genomic_DNA"/>
</dbReference>
<organism evidence="1 2">
    <name type="scientific">Pseudocercospora eumusae</name>
    <dbReference type="NCBI Taxonomy" id="321146"/>
    <lineage>
        <taxon>Eukaryota</taxon>
        <taxon>Fungi</taxon>
        <taxon>Dikarya</taxon>
        <taxon>Ascomycota</taxon>
        <taxon>Pezizomycotina</taxon>
        <taxon>Dothideomycetes</taxon>
        <taxon>Dothideomycetidae</taxon>
        <taxon>Mycosphaerellales</taxon>
        <taxon>Mycosphaerellaceae</taxon>
        <taxon>Pseudocercospora</taxon>
    </lineage>
</organism>
<proteinExistence type="predicted"/>
<sequence>MNSSTLETLLTPATGHLLSSKQFSQKDTEFPRAYILKKSNSEGKSLDEKSVYDTMGSKLAKFTRLERSAKSQHDCGRMDKT</sequence>
<gene>
    <name evidence="1" type="ORF">AC578_964</name>
</gene>